<organism evidence="1 2">
    <name type="scientific">Gigaspora margarita</name>
    <dbReference type="NCBI Taxonomy" id="4874"/>
    <lineage>
        <taxon>Eukaryota</taxon>
        <taxon>Fungi</taxon>
        <taxon>Fungi incertae sedis</taxon>
        <taxon>Mucoromycota</taxon>
        <taxon>Glomeromycotina</taxon>
        <taxon>Glomeromycetes</taxon>
        <taxon>Diversisporales</taxon>
        <taxon>Gigasporaceae</taxon>
        <taxon>Gigaspora</taxon>
    </lineage>
</organism>
<comment type="caution">
    <text evidence="1">The sequence shown here is derived from an EMBL/GenBank/DDBJ whole genome shotgun (WGS) entry which is preliminary data.</text>
</comment>
<accession>A0ABN7X5C6</accession>
<reference evidence="1 2" key="1">
    <citation type="submission" date="2021-06" db="EMBL/GenBank/DDBJ databases">
        <authorList>
            <person name="Kallberg Y."/>
            <person name="Tangrot J."/>
            <person name="Rosling A."/>
        </authorList>
    </citation>
    <scope>NUCLEOTIDE SEQUENCE [LARGE SCALE GENOMIC DNA]</scope>
    <source>
        <strain evidence="1 2">120-4 pot B 10/14</strain>
    </source>
</reference>
<dbReference type="Proteomes" id="UP000789901">
    <property type="component" value="Unassembled WGS sequence"/>
</dbReference>
<dbReference type="EMBL" id="CAJVQB010089578">
    <property type="protein sequence ID" value="CAG8847849.1"/>
    <property type="molecule type" value="Genomic_DNA"/>
</dbReference>
<sequence length="70" mass="7704">NNSNSGKQIKVVMTNASDGLHAWPCLPYEKGKNFKYNNMKIRSRVDSWDIGGITDRLVITGSLGYATLAS</sequence>
<proteinExistence type="predicted"/>
<feature type="non-terminal residue" evidence="1">
    <location>
        <position position="1"/>
    </location>
</feature>
<gene>
    <name evidence="1" type="ORF">GMARGA_LOCUS38877</name>
</gene>
<protein>
    <submittedName>
        <fullName evidence="1">13452_t:CDS:1</fullName>
    </submittedName>
</protein>
<name>A0ABN7X5C6_GIGMA</name>
<keyword evidence="2" id="KW-1185">Reference proteome</keyword>
<evidence type="ECO:0000313" key="1">
    <source>
        <dbReference type="EMBL" id="CAG8847849.1"/>
    </source>
</evidence>
<evidence type="ECO:0000313" key="2">
    <source>
        <dbReference type="Proteomes" id="UP000789901"/>
    </source>
</evidence>